<keyword evidence="1" id="KW-0812">Transmembrane</keyword>
<keyword evidence="3" id="KW-1185">Reference proteome</keyword>
<organism evidence="2 3">
    <name type="scientific">Helicobacter valdiviensis</name>
    <dbReference type="NCBI Taxonomy" id="1458358"/>
    <lineage>
        <taxon>Bacteria</taxon>
        <taxon>Pseudomonadati</taxon>
        <taxon>Campylobacterota</taxon>
        <taxon>Epsilonproteobacteria</taxon>
        <taxon>Campylobacterales</taxon>
        <taxon>Helicobacteraceae</taxon>
        <taxon>Helicobacter</taxon>
    </lineage>
</organism>
<evidence type="ECO:0000256" key="1">
    <source>
        <dbReference type="SAM" id="Phobius"/>
    </source>
</evidence>
<keyword evidence="1" id="KW-1133">Transmembrane helix</keyword>
<dbReference type="OrthoDB" id="5373140at2"/>
<keyword evidence="1" id="KW-0472">Membrane</keyword>
<evidence type="ECO:0000313" key="3">
    <source>
        <dbReference type="Proteomes" id="UP000249746"/>
    </source>
</evidence>
<comment type="caution">
    <text evidence="2">The sequence shown here is derived from an EMBL/GenBank/DDBJ whole genome shotgun (WGS) entry which is preliminary data.</text>
</comment>
<proteinExistence type="predicted"/>
<protein>
    <submittedName>
        <fullName evidence="2">Uncharacterized protein</fullName>
    </submittedName>
</protein>
<accession>A0A2W6MWQ9</accession>
<gene>
    <name evidence="2" type="ORF">B6S12_01285</name>
</gene>
<dbReference type="EMBL" id="NBIU01000002">
    <property type="protein sequence ID" value="PZT48955.1"/>
    <property type="molecule type" value="Genomic_DNA"/>
</dbReference>
<feature type="transmembrane region" description="Helical" evidence="1">
    <location>
        <begin position="110"/>
        <end position="133"/>
    </location>
</feature>
<dbReference type="RefSeq" id="WP_111229014.1">
    <property type="nucleotide sequence ID" value="NZ_NBIU01000002.1"/>
</dbReference>
<sequence>MENKENNFYEELRLGEADKIQKIGFFERLFKKDSKMQEEDLGFLEERYNKEVYQENHQENGEYFDEDLILPSPYKEQLQEVVEEYKEGDSLSVAEKEEILEATEEQNLPFQFVAFTLIAIFLTLLVFVPKIYIRNNIYYSSRNIIQLQAQMSSLNEENKFIKSQLEDIKFKNLTHELDF</sequence>
<dbReference type="Proteomes" id="UP000249746">
    <property type="component" value="Unassembled WGS sequence"/>
</dbReference>
<reference evidence="2 3" key="1">
    <citation type="submission" date="2017-03" db="EMBL/GenBank/DDBJ databases">
        <title>Genomic and clinical evidence uncovers the enterohepatic species Helicobacter valdiviensis as a potential human intestinal pathogen.</title>
        <authorList>
            <person name="Fresia P."/>
            <person name="Jara R."/>
            <person name="Sierra R."/>
            <person name="Ferres I."/>
            <person name="Greif G."/>
            <person name="Iraola G."/>
            <person name="Collado L."/>
        </authorList>
    </citation>
    <scope>NUCLEOTIDE SEQUENCE [LARGE SCALE GENOMIC DNA]</scope>
    <source>
        <strain evidence="2 3">WBE14</strain>
    </source>
</reference>
<dbReference type="AlphaFoldDB" id="A0A2W6MWQ9"/>
<evidence type="ECO:0000313" key="2">
    <source>
        <dbReference type="EMBL" id="PZT48955.1"/>
    </source>
</evidence>
<name>A0A2W6MWQ9_9HELI</name>